<dbReference type="PANTHER" id="PTHR33593:SF29">
    <property type="match status" value="1"/>
</dbReference>
<accession>A0A1S4CAU5</accession>
<dbReference type="KEGG" id="nta:107816848"/>
<dbReference type="AlphaFoldDB" id="A0A1S4CAU5"/>
<sequence>MDIGSTCPIYKCRCLTKLTQAGLNTSLALCFFQKLEEKKNQEKITKKQKMGCWSAENATKAFLKTMNMGKRATEPNGAEFISALAAGNNVQLMVVACANVADSTTLALVAAAQQTGGRVICILNGVEELYLSKMALGTNSSHLEFVVANAQSLNMLLPNYYKDADFIAVDCNIQKHEEILESLRKHRREKNTIVLGYNAFCKESWRSSPLRTQLLPIGEGLLLTRIGAKAKKVTAQGMENRGHWIVKVDKCTGEEHVYRVKSPRRRVVEA</sequence>
<proteinExistence type="predicted"/>
<gene>
    <name evidence="2" type="primary">LOC107816848</name>
</gene>
<evidence type="ECO:0000313" key="2">
    <source>
        <dbReference type="RefSeq" id="XP_016498079.1"/>
    </source>
</evidence>
<dbReference type="RefSeq" id="XP_016498079.1">
    <property type="nucleotide sequence ID" value="XM_016642593.1"/>
</dbReference>
<dbReference type="STRING" id="4097.A0A1S4CAU5"/>
<dbReference type="InterPro" id="IPR009902">
    <property type="entry name" value="DUF1442"/>
</dbReference>
<dbReference type="Proteomes" id="UP000790787">
    <property type="component" value="Chromosome 4"/>
</dbReference>
<dbReference type="OrthoDB" id="1920785at2759"/>
<evidence type="ECO:0000313" key="1">
    <source>
        <dbReference type="Proteomes" id="UP000790787"/>
    </source>
</evidence>
<dbReference type="PaxDb" id="4097-A0A1S4CAU5"/>
<keyword evidence="1" id="KW-1185">Reference proteome</keyword>
<name>A0A1S4CAU5_TOBAC</name>
<organism evidence="1 2">
    <name type="scientific">Nicotiana tabacum</name>
    <name type="common">Common tobacco</name>
    <dbReference type="NCBI Taxonomy" id="4097"/>
    <lineage>
        <taxon>Eukaryota</taxon>
        <taxon>Viridiplantae</taxon>
        <taxon>Streptophyta</taxon>
        <taxon>Embryophyta</taxon>
        <taxon>Tracheophyta</taxon>
        <taxon>Spermatophyta</taxon>
        <taxon>Magnoliopsida</taxon>
        <taxon>eudicotyledons</taxon>
        <taxon>Gunneridae</taxon>
        <taxon>Pentapetalae</taxon>
        <taxon>asterids</taxon>
        <taxon>lamiids</taxon>
        <taxon>Solanales</taxon>
        <taxon>Solanaceae</taxon>
        <taxon>Nicotianoideae</taxon>
        <taxon>Nicotianeae</taxon>
        <taxon>Nicotiana</taxon>
    </lineage>
</organism>
<dbReference type="Pfam" id="PF07279">
    <property type="entry name" value="DUF1442"/>
    <property type="match status" value="1"/>
</dbReference>
<dbReference type="GeneID" id="107816848"/>
<protein>
    <submittedName>
        <fullName evidence="2">Uncharacterized protein</fullName>
    </submittedName>
</protein>
<dbReference type="OMA" id="EIHHIHF"/>
<dbReference type="PANTHER" id="PTHR33593">
    <property type="entry name" value="DUF1442 FAMILY PROTEIN"/>
    <property type="match status" value="1"/>
</dbReference>
<reference evidence="1" key="1">
    <citation type="journal article" date="2014" name="Nat. Commun.">
        <title>The tobacco genome sequence and its comparison with those of tomato and potato.</title>
        <authorList>
            <person name="Sierro N."/>
            <person name="Battey J.N."/>
            <person name="Ouadi S."/>
            <person name="Bakaher N."/>
            <person name="Bovet L."/>
            <person name="Willig A."/>
            <person name="Goepfert S."/>
            <person name="Peitsch M.C."/>
            <person name="Ivanov N.V."/>
        </authorList>
    </citation>
    <scope>NUCLEOTIDE SEQUENCE [LARGE SCALE GENOMIC DNA]</scope>
</reference>
<reference evidence="2" key="2">
    <citation type="submission" date="2025-08" db="UniProtKB">
        <authorList>
            <consortium name="RefSeq"/>
        </authorList>
    </citation>
    <scope>IDENTIFICATION</scope>
</reference>